<dbReference type="InterPro" id="IPR012340">
    <property type="entry name" value="NA-bd_OB-fold"/>
</dbReference>
<feature type="domain" description="MCM C-terminal AAA(+) ATPase" evidence="5">
    <location>
        <begin position="457"/>
        <end position="662"/>
    </location>
</feature>
<dbReference type="InterPro" id="IPR041562">
    <property type="entry name" value="MCM_lid"/>
</dbReference>
<dbReference type="Pfam" id="PF00493">
    <property type="entry name" value="MCM"/>
    <property type="match status" value="1"/>
</dbReference>
<gene>
    <name evidence="6" type="ORF">TeGR_g7890</name>
</gene>
<proteinExistence type="inferred from homology"/>
<evidence type="ECO:0000256" key="2">
    <source>
        <dbReference type="ARBA" id="ARBA00022840"/>
    </source>
</evidence>
<dbReference type="Gene3D" id="2.40.50.140">
    <property type="entry name" value="Nucleic acid-binding proteins"/>
    <property type="match status" value="1"/>
</dbReference>
<evidence type="ECO:0000256" key="4">
    <source>
        <dbReference type="RuleBase" id="RU004070"/>
    </source>
</evidence>
<evidence type="ECO:0000259" key="5">
    <source>
        <dbReference type="PROSITE" id="PS50051"/>
    </source>
</evidence>
<name>A0ABQ6MII8_9STRA</name>
<dbReference type="Gene3D" id="2.20.28.10">
    <property type="match status" value="1"/>
</dbReference>
<dbReference type="PANTHER" id="PTHR11630:SF47">
    <property type="entry name" value="DNA HELICASE MCM8"/>
    <property type="match status" value="1"/>
</dbReference>
<dbReference type="SUPFAM" id="SSF52540">
    <property type="entry name" value="P-loop containing nucleoside triphosphate hydrolases"/>
    <property type="match status" value="1"/>
</dbReference>
<dbReference type="Gene3D" id="3.40.50.300">
    <property type="entry name" value="P-loop containing nucleotide triphosphate hydrolases"/>
    <property type="match status" value="1"/>
</dbReference>
<keyword evidence="3 4" id="KW-0238">DNA-binding</keyword>
<evidence type="ECO:0000256" key="3">
    <source>
        <dbReference type="ARBA" id="ARBA00023125"/>
    </source>
</evidence>
<dbReference type="InterPro" id="IPR033762">
    <property type="entry name" value="MCM_OB"/>
</dbReference>
<organism evidence="6 7">
    <name type="scientific">Tetraparma gracilis</name>
    <dbReference type="NCBI Taxonomy" id="2962635"/>
    <lineage>
        <taxon>Eukaryota</taxon>
        <taxon>Sar</taxon>
        <taxon>Stramenopiles</taxon>
        <taxon>Ochrophyta</taxon>
        <taxon>Bolidophyceae</taxon>
        <taxon>Parmales</taxon>
        <taxon>Triparmaceae</taxon>
        <taxon>Tetraparma</taxon>
    </lineage>
</organism>
<dbReference type="InterPro" id="IPR031327">
    <property type="entry name" value="MCM"/>
</dbReference>
<evidence type="ECO:0000313" key="7">
    <source>
        <dbReference type="Proteomes" id="UP001165060"/>
    </source>
</evidence>
<dbReference type="Proteomes" id="UP001165060">
    <property type="component" value="Unassembled WGS sequence"/>
</dbReference>
<dbReference type="Pfam" id="PF17207">
    <property type="entry name" value="MCM_OB"/>
    <property type="match status" value="1"/>
</dbReference>
<dbReference type="Pfam" id="PF17855">
    <property type="entry name" value="MCM_lid"/>
    <property type="match status" value="1"/>
</dbReference>
<keyword evidence="1 4" id="KW-0547">Nucleotide-binding</keyword>
<dbReference type="PRINTS" id="PR01657">
    <property type="entry name" value="MCMFAMILY"/>
</dbReference>
<comment type="similarity">
    <text evidence="4">Belongs to the MCM family.</text>
</comment>
<dbReference type="EMBL" id="BRYB01001496">
    <property type="protein sequence ID" value="GMI27119.1"/>
    <property type="molecule type" value="Genomic_DNA"/>
</dbReference>
<keyword evidence="2 4" id="KW-0067">ATP-binding</keyword>
<dbReference type="SUPFAM" id="SSF50249">
    <property type="entry name" value="Nucleic acid-binding proteins"/>
    <property type="match status" value="1"/>
</dbReference>
<accession>A0ABQ6MII8</accession>
<reference evidence="6 7" key="1">
    <citation type="journal article" date="2023" name="Commun. Biol.">
        <title>Genome analysis of Parmales, the sister group of diatoms, reveals the evolutionary specialization of diatoms from phago-mixotrophs to photoautotrophs.</title>
        <authorList>
            <person name="Ban H."/>
            <person name="Sato S."/>
            <person name="Yoshikawa S."/>
            <person name="Yamada K."/>
            <person name="Nakamura Y."/>
            <person name="Ichinomiya M."/>
            <person name="Sato N."/>
            <person name="Blanc-Mathieu R."/>
            <person name="Endo H."/>
            <person name="Kuwata A."/>
            <person name="Ogata H."/>
        </authorList>
    </citation>
    <scope>NUCLEOTIDE SEQUENCE [LARGE SCALE GENOMIC DNA]</scope>
</reference>
<evidence type="ECO:0000313" key="6">
    <source>
        <dbReference type="EMBL" id="GMI27119.1"/>
    </source>
</evidence>
<dbReference type="SMART" id="SM00350">
    <property type="entry name" value="MCM"/>
    <property type="match status" value="1"/>
</dbReference>
<dbReference type="PANTHER" id="PTHR11630">
    <property type="entry name" value="DNA REPLICATION LICENSING FACTOR MCM FAMILY MEMBER"/>
    <property type="match status" value="1"/>
</dbReference>
<dbReference type="PROSITE" id="PS50051">
    <property type="entry name" value="MCM_2"/>
    <property type="match status" value="1"/>
</dbReference>
<protein>
    <recommendedName>
        <fullName evidence="5">MCM C-terminal AAA(+) ATPase domain-containing protein</fullName>
    </recommendedName>
</protein>
<comment type="caution">
    <text evidence="6">The sequence shown here is derived from an EMBL/GenBank/DDBJ whole genome shotgun (WGS) entry which is preliminary data.</text>
</comment>
<dbReference type="InterPro" id="IPR001208">
    <property type="entry name" value="MCM_dom"/>
</dbReference>
<evidence type="ECO:0000256" key="1">
    <source>
        <dbReference type="ARBA" id="ARBA00022741"/>
    </source>
</evidence>
<sequence>MSLILRNEASASCLRELWLIAWSGAKTWEMKEFTAGKLYNEMASFTGQITNHLTAQSGSSSLTTRPSSSSLSPAMFNRIVMINSLVKSLELVHDPQASFSQETPHYIPPRASQDALLSKQHNLSIQRSIAVLKGVNDELPSDVVFGYSSFVWMCESNPQLVRRGSQNHDFAEVLKTNPEEALGCVSVAVGMFLFRKDPSCFTRSSSGLSASAASSKSPPPLRSSAPRAASVLPIYNVRFAGALPRLQLKAIAAATQGQFISISGQVLKVSTPRLMTKSVTFKCDKCGFCLEFETSDGIYIPPKSCEAEGCRSRTFTPNVGQEGTAYENYQRLTVQELDDATGEQGQVPRTIIVELKGDLISVVKAGDTAIISGVVKSMNSDHFANKAGKKSMKNSLFVLYMEANHIQVVGSTFRGAEGEDPHSTAAEWSNQQLKVIQQLAHADPGPPLPTLERNSFPFDLLVHSLCPDIFGHEISKAGLLLSLLGGTPNDSDNLDPNAMRTNIHVMIVGDPGMGKSMMLRRVAEVAERSVYVGGNTSTTTGLTVSVVKDGPDTTLEAGALVLADQGLCCIDEFDKIQCDDSALLECMEQQSISVAKSGICTTLPARCSVVSAANPKNGRYNPNKSVSENLNMKTPLLSRFDLCFILQDTADVAHDARLASHVMQHHQKQETPVPVPVNVGPSTQDSHDGMPPPKRRAVAGEEGGAYWPRKKGAEPLAEAFVGGDSGLGGSVGGGSWGGKENHFGVAMNYDPLPLERVKDYIHYCRQHSRPKLRKEAAEVLRDYFMQMKYNVSREGIPITTRQLEAMIRMAQARAKANLRSHVTKEDAEDIKDLMGLSIIQTLSDGNGNIESSRKGANGTSKMAKKRKLVDLLKQAMNQGQGHDNKFRLSEVMQYKAQLDCTAFSLNDMLEEMREQGQLIKKMADDGEAVYVLCGGL</sequence>
<keyword evidence="7" id="KW-1185">Reference proteome</keyword>
<dbReference type="InterPro" id="IPR027417">
    <property type="entry name" value="P-loop_NTPase"/>
</dbReference>